<keyword evidence="1" id="KW-0472">Membrane</keyword>
<dbReference type="Proteomes" id="UP000198287">
    <property type="component" value="Unassembled WGS sequence"/>
</dbReference>
<feature type="transmembrane region" description="Helical" evidence="1">
    <location>
        <begin position="138"/>
        <end position="161"/>
    </location>
</feature>
<evidence type="ECO:0008006" key="4">
    <source>
        <dbReference type="Google" id="ProtNLM"/>
    </source>
</evidence>
<dbReference type="EMBL" id="LNIX01000005">
    <property type="protein sequence ID" value="OXA53395.1"/>
    <property type="molecule type" value="Genomic_DNA"/>
</dbReference>
<keyword evidence="3" id="KW-1185">Reference proteome</keyword>
<evidence type="ECO:0000313" key="3">
    <source>
        <dbReference type="Proteomes" id="UP000198287"/>
    </source>
</evidence>
<gene>
    <name evidence="2" type="ORF">Fcan01_11617</name>
</gene>
<protein>
    <recommendedName>
        <fullName evidence="4">Odorant receptor</fullName>
    </recommendedName>
</protein>
<feature type="transmembrane region" description="Helical" evidence="1">
    <location>
        <begin position="39"/>
        <end position="57"/>
    </location>
</feature>
<feature type="transmembrane region" description="Helical" evidence="1">
    <location>
        <begin position="293"/>
        <end position="316"/>
    </location>
</feature>
<evidence type="ECO:0000313" key="2">
    <source>
        <dbReference type="EMBL" id="OXA53395.1"/>
    </source>
</evidence>
<proteinExistence type="predicted"/>
<feature type="transmembrane region" description="Helical" evidence="1">
    <location>
        <begin position="77"/>
        <end position="96"/>
    </location>
</feature>
<organism evidence="2 3">
    <name type="scientific">Folsomia candida</name>
    <name type="common">Springtail</name>
    <dbReference type="NCBI Taxonomy" id="158441"/>
    <lineage>
        <taxon>Eukaryota</taxon>
        <taxon>Metazoa</taxon>
        <taxon>Ecdysozoa</taxon>
        <taxon>Arthropoda</taxon>
        <taxon>Hexapoda</taxon>
        <taxon>Collembola</taxon>
        <taxon>Entomobryomorpha</taxon>
        <taxon>Isotomoidea</taxon>
        <taxon>Isotomidae</taxon>
        <taxon>Proisotominae</taxon>
        <taxon>Folsomia</taxon>
    </lineage>
</organism>
<feature type="transmembrane region" description="Helical" evidence="1">
    <location>
        <begin position="198"/>
        <end position="222"/>
    </location>
</feature>
<name>A0A226E725_FOLCA</name>
<keyword evidence="1" id="KW-0812">Transmembrane</keyword>
<evidence type="ECO:0000256" key="1">
    <source>
        <dbReference type="SAM" id="Phobius"/>
    </source>
</evidence>
<accession>A0A226E725</accession>
<reference evidence="2 3" key="1">
    <citation type="submission" date="2015-12" db="EMBL/GenBank/DDBJ databases">
        <title>The genome of Folsomia candida.</title>
        <authorList>
            <person name="Faddeeva A."/>
            <person name="Derks M.F."/>
            <person name="Anvar Y."/>
            <person name="Smit S."/>
            <person name="Van Straalen N."/>
            <person name="Roelofs D."/>
        </authorList>
    </citation>
    <scope>NUCLEOTIDE SEQUENCE [LARGE SCALE GENOMIC DNA]</scope>
    <source>
        <strain evidence="2 3">VU population</strain>
        <tissue evidence="2">Whole body</tissue>
    </source>
</reference>
<feature type="transmembrane region" description="Helical" evidence="1">
    <location>
        <begin position="266"/>
        <end position="287"/>
    </location>
</feature>
<comment type="caution">
    <text evidence="2">The sequence shown here is derived from an EMBL/GenBank/DDBJ whole genome shotgun (WGS) entry which is preliminary data.</text>
</comment>
<feature type="transmembrane region" description="Helical" evidence="1">
    <location>
        <begin position="6"/>
        <end position="27"/>
    </location>
</feature>
<sequence>MYSEHFYKIFHLEFLLASSIGVCSFRLNRKTRLFYTTPSLKGGCLLSLGFIGLHIVFHSWATLRIAMTGGDSDSHFYISYIYAIISWLEFFAVLIIKWNDDDILHVINQLLRYIVDFYVKWVPGYVPTKDFVSMVTTLLCFLLLIGPSVAVPLAPLFFLLFPSSPAHIYSLVPHNASDILKWAVFVLNVADSSLISALVWYGLMTFITVAIVYFFSAFPLICQEFRAKNKNLRYKTSDELRQVDNLTREYRCIELIHKEFMRTAGLVFLVFQFCTAQFSLVCNYSVIKEWERLDIFTAGMLVLFGVTLQTIWAIVLELSGRFHTQSVRTLASWKGLDFKTGAEKKYMSKFKKGCYPLSIGERGLFIVRRISVLKFLRAIVKGTFRALLTIGGTAKHVP</sequence>
<dbReference type="AlphaFoldDB" id="A0A226E725"/>
<keyword evidence="1" id="KW-1133">Transmembrane helix</keyword>